<evidence type="ECO:0000256" key="1">
    <source>
        <dbReference type="ARBA" id="ARBA00001968"/>
    </source>
</evidence>
<dbReference type="InterPro" id="IPR027806">
    <property type="entry name" value="HARBI1_dom"/>
</dbReference>
<dbReference type="GO" id="GO:0046872">
    <property type="term" value="F:metal ion binding"/>
    <property type="evidence" value="ECO:0007669"/>
    <property type="project" value="UniProtKB-KW"/>
</dbReference>
<keyword evidence="5" id="KW-1185">Reference proteome</keyword>
<name>A0A8J5IJD4_9STRA</name>
<evidence type="ECO:0000256" key="2">
    <source>
        <dbReference type="ARBA" id="ARBA00022723"/>
    </source>
</evidence>
<evidence type="ECO:0000313" key="5">
    <source>
        <dbReference type="Proteomes" id="UP000709295"/>
    </source>
</evidence>
<dbReference type="Proteomes" id="UP000709295">
    <property type="component" value="Unassembled WGS sequence"/>
</dbReference>
<protein>
    <recommendedName>
        <fullName evidence="3">DDE Tnp4 domain-containing protein</fullName>
    </recommendedName>
</protein>
<dbReference type="AlphaFoldDB" id="A0A8J5IJD4"/>
<evidence type="ECO:0000259" key="3">
    <source>
        <dbReference type="Pfam" id="PF13359"/>
    </source>
</evidence>
<comment type="caution">
    <text evidence="4">The sequence shown here is derived from an EMBL/GenBank/DDBJ whole genome shotgun (WGS) entry which is preliminary data.</text>
</comment>
<proteinExistence type="predicted"/>
<keyword evidence="2" id="KW-0479">Metal-binding</keyword>
<feature type="domain" description="DDE Tnp4" evidence="3">
    <location>
        <begin position="197"/>
        <end position="345"/>
    </location>
</feature>
<evidence type="ECO:0000313" key="4">
    <source>
        <dbReference type="EMBL" id="KAG6946647.1"/>
    </source>
</evidence>
<organism evidence="4 5">
    <name type="scientific">Phytophthora aleatoria</name>
    <dbReference type="NCBI Taxonomy" id="2496075"/>
    <lineage>
        <taxon>Eukaryota</taxon>
        <taxon>Sar</taxon>
        <taxon>Stramenopiles</taxon>
        <taxon>Oomycota</taxon>
        <taxon>Peronosporomycetes</taxon>
        <taxon>Peronosporales</taxon>
        <taxon>Peronosporaceae</taxon>
        <taxon>Phytophthora</taxon>
    </lineage>
</organism>
<reference evidence="4" key="1">
    <citation type="submission" date="2021-01" db="EMBL/GenBank/DDBJ databases">
        <title>Phytophthora aleatoria, a newly-described species from Pinus radiata is distinct from Phytophthora cactorum isolates based on comparative genomics.</title>
        <authorList>
            <person name="Mcdougal R."/>
            <person name="Panda P."/>
            <person name="Williams N."/>
            <person name="Studholme D.J."/>
        </authorList>
    </citation>
    <scope>NUCLEOTIDE SEQUENCE</scope>
    <source>
        <strain evidence="4">NZFS 4037</strain>
    </source>
</reference>
<accession>A0A8J5IJD4</accession>
<gene>
    <name evidence="4" type="ORF">JG688_00015931</name>
</gene>
<sequence length="351" mass="40253">MPLATENHLSSEIVMETADVVAKLRLLQEDEEENLDRSTQAFGAYVDYVEDDVMESESPIMDSLYLQGGNRVLKTMMNFTQAKFGVLWSIVEGDLHSVWNLGRGRKSKASAKDAMFIALVILKHYDMWDKHAVDFSLKLNTLEKMVYKVLTVIEPILFKKFIKPVTMTEQREDRNTFRNYPYALYATDDKFQPAYRPSGQFAEQKTYFSGKHKLYGYKLECSVAYPVVAVNLSSHEADSKSDLTLFLDRKAVHMELLQKSVEELEIEDNREGSVQHPLQWGVLVEKGYQGAEGMMPTAQPKRNPCGAELNHQDVVRNRLVSSDRVLVENFFGRVCILWKTMYVRVRLIASP</sequence>
<dbReference type="EMBL" id="JAENGY010001843">
    <property type="protein sequence ID" value="KAG6946647.1"/>
    <property type="molecule type" value="Genomic_DNA"/>
</dbReference>
<dbReference type="Pfam" id="PF13359">
    <property type="entry name" value="DDE_Tnp_4"/>
    <property type="match status" value="1"/>
</dbReference>
<comment type="cofactor">
    <cofactor evidence="1">
        <name>a divalent metal cation</name>
        <dbReference type="ChEBI" id="CHEBI:60240"/>
    </cofactor>
</comment>